<keyword evidence="2" id="KW-1133">Transmembrane helix</keyword>
<name>A0A1H2FSM7_9BACT</name>
<comment type="similarity">
    <text evidence="1">Belongs to the bactofilin family.</text>
</comment>
<dbReference type="InterPro" id="IPR007607">
    <property type="entry name" value="BacA/B"/>
</dbReference>
<gene>
    <name evidence="3" type="ORF">SAMN04487931_104319</name>
</gene>
<sequence>MNNLRNETGSSLLFIIITIIVLGVLGTGMLSLFTSSTVSVFTPNYSLKARYMAEAGIRYAKGEMRNATDLAAAVSTLNNNGNDYVPEDGSGFTLNISGNSSPYTIVSTGFSGTGAAASYIELSDTFAFEDGSGSGGKDFEFVVSGGSGTSIHGAASVEGGISTANDFSIHGSGILKGDVNAGGDVTVNGSGKVAGDIVSGGDIDVRGSGNITGNIDAQGDVSLTGDALVVGDITAKGDVVISGSSRVLGTINAGGSVIISGSGSVGGNIVAGGDVTLKGGSVGGNVDSGGSISLHWGCSIGGNATAADSIDYKSSEDIVGSILKHTASPPRLLPQDPEEYYEPAIQFPDILFTAGGTDICGTGTPLAPGKYGVLETIWSCKKIYLKPGKYYFEEIDAKAWSSALYLDLSDATEEKGIEIFVVGNANFGSDFKVMVSTDGINYEDSATVDNSLAAHLYLETRGEFNMGSGGQWFGAVYSWDKLSISSGHSSYIGSFYLRDLTKLDINSDINIILIPSNYIRNNW</sequence>
<organism evidence="3 4">
    <name type="scientific">Desulfobacula phenolica</name>
    <dbReference type="NCBI Taxonomy" id="90732"/>
    <lineage>
        <taxon>Bacteria</taxon>
        <taxon>Pseudomonadati</taxon>
        <taxon>Thermodesulfobacteriota</taxon>
        <taxon>Desulfobacteria</taxon>
        <taxon>Desulfobacterales</taxon>
        <taxon>Desulfobacteraceae</taxon>
        <taxon>Desulfobacula</taxon>
    </lineage>
</organism>
<accession>A0A1H2FSM7</accession>
<proteinExistence type="inferred from homology"/>
<dbReference type="PANTHER" id="PTHR35024:SF4">
    <property type="entry name" value="POLYMER-FORMING CYTOSKELETAL PROTEIN"/>
    <property type="match status" value="1"/>
</dbReference>
<dbReference type="Pfam" id="PF04519">
    <property type="entry name" value="Bactofilin"/>
    <property type="match status" value="1"/>
</dbReference>
<feature type="transmembrane region" description="Helical" evidence="2">
    <location>
        <begin position="12"/>
        <end position="33"/>
    </location>
</feature>
<dbReference type="AlphaFoldDB" id="A0A1H2FSM7"/>
<dbReference type="PANTHER" id="PTHR35024">
    <property type="entry name" value="HYPOTHETICAL CYTOSOLIC PROTEIN"/>
    <property type="match status" value="1"/>
</dbReference>
<evidence type="ECO:0000313" key="4">
    <source>
        <dbReference type="Proteomes" id="UP000199608"/>
    </source>
</evidence>
<dbReference type="EMBL" id="FNLL01000004">
    <property type="protein sequence ID" value="SDU10357.1"/>
    <property type="molecule type" value="Genomic_DNA"/>
</dbReference>
<protein>
    <submittedName>
        <fullName evidence="3">Protein CcmA, bactofilin family</fullName>
    </submittedName>
</protein>
<evidence type="ECO:0000256" key="2">
    <source>
        <dbReference type="SAM" id="Phobius"/>
    </source>
</evidence>
<dbReference type="RefSeq" id="WP_092232838.1">
    <property type="nucleotide sequence ID" value="NZ_FNLL01000004.1"/>
</dbReference>
<reference evidence="4" key="1">
    <citation type="submission" date="2016-10" db="EMBL/GenBank/DDBJ databases">
        <authorList>
            <person name="Varghese N."/>
            <person name="Submissions S."/>
        </authorList>
    </citation>
    <scope>NUCLEOTIDE SEQUENCE [LARGE SCALE GENOMIC DNA]</scope>
    <source>
        <strain evidence="4">DSM 3384</strain>
    </source>
</reference>
<keyword evidence="2" id="KW-0472">Membrane</keyword>
<keyword evidence="4" id="KW-1185">Reference proteome</keyword>
<evidence type="ECO:0000313" key="3">
    <source>
        <dbReference type="EMBL" id="SDU10357.1"/>
    </source>
</evidence>
<evidence type="ECO:0000256" key="1">
    <source>
        <dbReference type="ARBA" id="ARBA00044755"/>
    </source>
</evidence>
<dbReference type="Proteomes" id="UP000199608">
    <property type="component" value="Unassembled WGS sequence"/>
</dbReference>
<keyword evidence="2" id="KW-0812">Transmembrane</keyword>